<sequence>MKMYHTILKFLPVTFLAIVCILFGQRVHGQTVDSEKCATGIHAVVSRGQGSGDDLDVMGTLTDLILQQIPGSTVLGLPYDHGAKDKFKAVSQGALMLQKYVREYADSCPQSKVAVIGYSLGACLTMEAICGTSSLGLTNVDALDPSYNKTIIGTIVYGDETYSPFQSWNVGNCTVGAGYFPRLNSGSCSPFASSIQSYCDYGDDQCCAIYPMDNNQAHHTYMAKYNQKVVDFLKRRLDGTNH</sequence>
<comment type="caution">
    <text evidence="4">The sequence shown here is derived from an EMBL/GenBank/DDBJ whole genome shotgun (WGS) entry which is preliminary data.</text>
</comment>
<evidence type="ECO:0008006" key="6">
    <source>
        <dbReference type="Google" id="ProtNLM"/>
    </source>
</evidence>
<dbReference type="EMBL" id="JAPQKO010000003">
    <property type="protein sequence ID" value="KAJ5172373.1"/>
    <property type="molecule type" value="Genomic_DNA"/>
</dbReference>
<feature type="signal peptide" evidence="3">
    <location>
        <begin position="1"/>
        <end position="29"/>
    </location>
</feature>
<keyword evidence="3" id="KW-0732">Signal</keyword>
<dbReference type="AlphaFoldDB" id="A0A9W9LRP1"/>
<dbReference type="Proteomes" id="UP001146351">
    <property type="component" value="Unassembled WGS sequence"/>
</dbReference>
<dbReference type="Pfam" id="PF01083">
    <property type="entry name" value="Cutinase"/>
    <property type="match status" value="1"/>
</dbReference>
<accession>A0A9W9LRP1</accession>
<dbReference type="PANTHER" id="PTHR33630">
    <property type="entry name" value="CUTINASE RV1984C-RELATED-RELATED"/>
    <property type="match status" value="1"/>
</dbReference>
<dbReference type="GO" id="GO:0017000">
    <property type="term" value="P:antibiotic biosynthetic process"/>
    <property type="evidence" value="ECO:0007669"/>
    <property type="project" value="UniProtKB-ARBA"/>
</dbReference>
<reference evidence="4" key="2">
    <citation type="journal article" date="2023" name="IMA Fungus">
        <title>Comparative genomic study of the Penicillium genus elucidates a diverse pangenome and 15 lateral gene transfer events.</title>
        <authorList>
            <person name="Petersen C."/>
            <person name="Sorensen T."/>
            <person name="Nielsen M.R."/>
            <person name="Sondergaard T.E."/>
            <person name="Sorensen J.L."/>
            <person name="Fitzpatrick D.A."/>
            <person name="Frisvad J.C."/>
            <person name="Nielsen K.L."/>
        </authorList>
    </citation>
    <scope>NUCLEOTIDE SEQUENCE</scope>
    <source>
        <strain evidence="4">IBT 21917</strain>
    </source>
</reference>
<dbReference type="InterPro" id="IPR029058">
    <property type="entry name" value="AB_hydrolase_fold"/>
</dbReference>
<proteinExistence type="predicted"/>
<dbReference type="PANTHER" id="PTHR33630:SF9">
    <property type="entry name" value="CUTINASE 4"/>
    <property type="match status" value="1"/>
</dbReference>
<dbReference type="SUPFAM" id="SSF53474">
    <property type="entry name" value="alpha/beta-Hydrolases"/>
    <property type="match status" value="1"/>
</dbReference>
<dbReference type="OrthoDB" id="2586582at2759"/>
<dbReference type="Gene3D" id="3.40.50.1820">
    <property type="entry name" value="alpha/beta hydrolase"/>
    <property type="match status" value="1"/>
</dbReference>
<evidence type="ECO:0000313" key="4">
    <source>
        <dbReference type="EMBL" id="KAJ5172373.1"/>
    </source>
</evidence>
<protein>
    <recommendedName>
        <fullName evidence="6">Cutinase</fullName>
    </recommendedName>
</protein>
<evidence type="ECO:0000256" key="1">
    <source>
        <dbReference type="ARBA" id="ARBA00022801"/>
    </source>
</evidence>
<dbReference type="GO" id="GO:0052689">
    <property type="term" value="F:carboxylic ester hydrolase activity"/>
    <property type="evidence" value="ECO:0007669"/>
    <property type="project" value="UniProtKB-ARBA"/>
</dbReference>
<dbReference type="SMART" id="SM01110">
    <property type="entry name" value="Cutinase"/>
    <property type="match status" value="1"/>
</dbReference>
<keyword evidence="5" id="KW-1185">Reference proteome</keyword>
<evidence type="ECO:0000256" key="3">
    <source>
        <dbReference type="SAM" id="SignalP"/>
    </source>
</evidence>
<name>A0A9W9LRP1_9EURO</name>
<evidence type="ECO:0000256" key="2">
    <source>
        <dbReference type="ARBA" id="ARBA00023157"/>
    </source>
</evidence>
<keyword evidence="2" id="KW-1015">Disulfide bond</keyword>
<evidence type="ECO:0000313" key="5">
    <source>
        <dbReference type="Proteomes" id="UP001146351"/>
    </source>
</evidence>
<feature type="chain" id="PRO_5040889758" description="Cutinase" evidence="3">
    <location>
        <begin position="30"/>
        <end position="242"/>
    </location>
</feature>
<organism evidence="4 5">
    <name type="scientific">Penicillium capsulatum</name>
    <dbReference type="NCBI Taxonomy" id="69766"/>
    <lineage>
        <taxon>Eukaryota</taxon>
        <taxon>Fungi</taxon>
        <taxon>Dikarya</taxon>
        <taxon>Ascomycota</taxon>
        <taxon>Pezizomycotina</taxon>
        <taxon>Eurotiomycetes</taxon>
        <taxon>Eurotiomycetidae</taxon>
        <taxon>Eurotiales</taxon>
        <taxon>Aspergillaceae</taxon>
        <taxon>Penicillium</taxon>
    </lineage>
</organism>
<dbReference type="GO" id="GO:0072330">
    <property type="term" value="P:monocarboxylic acid biosynthetic process"/>
    <property type="evidence" value="ECO:0007669"/>
    <property type="project" value="UniProtKB-ARBA"/>
</dbReference>
<keyword evidence="1" id="KW-0378">Hydrolase</keyword>
<reference evidence="4" key="1">
    <citation type="submission" date="2022-11" db="EMBL/GenBank/DDBJ databases">
        <authorList>
            <person name="Petersen C."/>
        </authorList>
    </citation>
    <scope>NUCLEOTIDE SEQUENCE</scope>
    <source>
        <strain evidence="4">IBT 21917</strain>
    </source>
</reference>
<dbReference type="InterPro" id="IPR000675">
    <property type="entry name" value="Cutinase/axe"/>
</dbReference>
<gene>
    <name evidence="4" type="ORF">N7492_004966</name>
</gene>